<evidence type="ECO:0008006" key="3">
    <source>
        <dbReference type="Google" id="ProtNLM"/>
    </source>
</evidence>
<name>A0ABV2Y5C5_9ACTN</name>
<protein>
    <recommendedName>
        <fullName evidence="3">Lipoprotein</fullName>
    </recommendedName>
</protein>
<dbReference type="EMBL" id="JBEYBN010000073">
    <property type="protein sequence ID" value="MEU2271434.1"/>
    <property type="molecule type" value="Genomic_DNA"/>
</dbReference>
<dbReference type="RefSeq" id="WP_359793173.1">
    <property type="nucleotide sequence ID" value="NZ_JBEYBN010000073.1"/>
</dbReference>
<comment type="caution">
    <text evidence="1">The sequence shown here is derived from an EMBL/GenBank/DDBJ whole genome shotgun (WGS) entry which is preliminary data.</text>
</comment>
<reference evidence="1 2" key="1">
    <citation type="submission" date="2024-06" db="EMBL/GenBank/DDBJ databases">
        <title>The Natural Products Discovery Center: Release of the First 8490 Sequenced Strains for Exploring Actinobacteria Biosynthetic Diversity.</title>
        <authorList>
            <person name="Kalkreuter E."/>
            <person name="Kautsar S.A."/>
            <person name="Yang D."/>
            <person name="Bader C.D."/>
            <person name="Teijaro C.N."/>
            <person name="Fluegel L."/>
            <person name="Davis C.M."/>
            <person name="Simpson J.R."/>
            <person name="Lauterbach L."/>
            <person name="Steele A.D."/>
            <person name="Gui C."/>
            <person name="Meng S."/>
            <person name="Li G."/>
            <person name="Viehrig K."/>
            <person name="Ye F."/>
            <person name="Su P."/>
            <person name="Kiefer A.F."/>
            <person name="Nichols A."/>
            <person name="Cepeda A.J."/>
            <person name="Yan W."/>
            <person name="Fan B."/>
            <person name="Jiang Y."/>
            <person name="Adhikari A."/>
            <person name="Zheng C.-J."/>
            <person name="Schuster L."/>
            <person name="Cowan T.M."/>
            <person name="Smanski M.J."/>
            <person name="Chevrette M.G."/>
            <person name="De Carvalho L.P.S."/>
            <person name="Shen B."/>
        </authorList>
    </citation>
    <scope>NUCLEOTIDE SEQUENCE [LARGE SCALE GENOMIC DNA]</scope>
    <source>
        <strain evidence="1 2">NPDC019583</strain>
    </source>
</reference>
<evidence type="ECO:0000313" key="1">
    <source>
        <dbReference type="EMBL" id="MEU2271434.1"/>
    </source>
</evidence>
<organism evidence="1 2">
    <name type="scientific">Streptomyces olindensis</name>
    <dbReference type="NCBI Taxonomy" id="358823"/>
    <lineage>
        <taxon>Bacteria</taxon>
        <taxon>Bacillati</taxon>
        <taxon>Actinomycetota</taxon>
        <taxon>Actinomycetes</taxon>
        <taxon>Kitasatosporales</taxon>
        <taxon>Streptomycetaceae</taxon>
        <taxon>Streptomyces</taxon>
    </lineage>
</organism>
<dbReference type="Proteomes" id="UP001550603">
    <property type="component" value="Unassembled WGS sequence"/>
</dbReference>
<sequence length="164" mass="17188">MGAHEVTVMTGQPPALRAARLASLVLSLLVALCACVGPSWSQRDYEEKVAHTAEAARSAVQTARLVVEAAGEGKAPGPYTARALSDAETALTSIATHIGAVQPPTTHATALRSRVTSLLTECGTALADLRIAARDGRFDELARLAEPLSRLAARLKRLEGLKPT</sequence>
<accession>A0ABV2Y5C5</accession>
<keyword evidence="2" id="KW-1185">Reference proteome</keyword>
<proteinExistence type="predicted"/>
<evidence type="ECO:0000313" key="2">
    <source>
        <dbReference type="Proteomes" id="UP001550603"/>
    </source>
</evidence>
<gene>
    <name evidence="1" type="ORF">ABZ568_34440</name>
</gene>